<name>A0AAV7J4B9_COTGL</name>
<keyword evidence="3" id="KW-1185">Reference proteome</keyword>
<comment type="caution">
    <text evidence="2">The sequence shown here is derived from an EMBL/GenBank/DDBJ whole genome shotgun (WGS) entry which is preliminary data.</text>
</comment>
<feature type="compositionally biased region" description="Polar residues" evidence="1">
    <location>
        <begin position="334"/>
        <end position="347"/>
    </location>
</feature>
<feature type="region of interest" description="Disordered" evidence="1">
    <location>
        <begin position="314"/>
        <end position="347"/>
    </location>
</feature>
<proteinExistence type="predicted"/>
<feature type="compositionally biased region" description="Acidic residues" evidence="1">
    <location>
        <begin position="155"/>
        <end position="180"/>
    </location>
</feature>
<dbReference type="Proteomes" id="UP000826195">
    <property type="component" value="Unassembled WGS sequence"/>
</dbReference>
<dbReference type="EMBL" id="JAHXZJ010000001">
    <property type="protein sequence ID" value="KAH0567555.1"/>
    <property type="molecule type" value="Genomic_DNA"/>
</dbReference>
<dbReference type="AlphaFoldDB" id="A0AAV7J4B9"/>
<sequence length="413" mass="45923">MSNNEVNNSDSEISPSKVPQLTRLPEYDDDADEIAAGAWGILSKRFPNTAHVLCELNEVINHSQITLSQFRNTVSSFQIDGSNENISVKKCKKLSDCKLFTRDASVSTIETQTTIEGADRGNIFKAPDCRKSIKNACVSSNIDCLPEALSTQSIEDTDDTGNDDDDDDNDSEDDNDEGGNQEDYGKKETLYSSFDSLFYNCGSYDLRYSRANTKASIDAVGDQKRVTAKSGMFRIEKTHTFVKDDLVNSIAADKSIPAAITRHEVTIKRAESSTSSKEDNTGTLSPTITTKDVVFKPVEGRISTPVDDRLITAIREPPTSPQTESIHPSRETSRLSTPINEQQNSLLNNPSIRPRVLRVSSIPISQNLAKSIYHKYFISLLTKTFLLQYRFFAISVSPKKQSRIPRKSPRKNT</sequence>
<evidence type="ECO:0000256" key="1">
    <source>
        <dbReference type="SAM" id="MobiDB-lite"/>
    </source>
</evidence>
<feature type="region of interest" description="Disordered" evidence="1">
    <location>
        <begin position="151"/>
        <end position="186"/>
    </location>
</feature>
<evidence type="ECO:0000313" key="2">
    <source>
        <dbReference type="EMBL" id="KAH0567555.1"/>
    </source>
</evidence>
<reference evidence="2 3" key="1">
    <citation type="journal article" date="2021" name="J. Hered.">
        <title>A chromosome-level genome assembly of the parasitoid wasp, Cotesia glomerata (Hymenoptera: Braconidae).</title>
        <authorList>
            <person name="Pinto B.J."/>
            <person name="Weis J.J."/>
            <person name="Gamble T."/>
            <person name="Ode P.J."/>
            <person name="Paul R."/>
            <person name="Zaspel J.M."/>
        </authorList>
    </citation>
    <scope>NUCLEOTIDE SEQUENCE [LARGE SCALE GENOMIC DNA]</scope>
    <source>
        <strain evidence="2">CgM1</strain>
    </source>
</reference>
<evidence type="ECO:0000313" key="3">
    <source>
        <dbReference type="Proteomes" id="UP000826195"/>
    </source>
</evidence>
<accession>A0AAV7J4B9</accession>
<protein>
    <submittedName>
        <fullName evidence="2">Uncharacterized protein</fullName>
    </submittedName>
</protein>
<feature type="region of interest" description="Disordered" evidence="1">
    <location>
        <begin position="1"/>
        <end position="22"/>
    </location>
</feature>
<gene>
    <name evidence="2" type="ORF">KQX54_010702</name>
</gene>
<feature type="compositionally biased region" description="Polar residues" evidence="1">
    <location>
        <begin position="1"/>
        <end position="19"/>
    </location>
</feature>
<organism evidence="2 3">
    <name type="scientific">Cotesia glomerata</name>
    <name type="common">Lepidopteran parasitic wasp</name>
    <name type="synonym">Apanteles glomeratus</name>
    <dbReference type="NCBI Taxonomy" id="32391"/>
    <lineage>
        <taxon>Eukaryota</taxon>
        <taxon>Metazoa</taxon>
        <taxon>Ecdysozoa</taxon>
        <taxon>Arthropoda</taxon>
        <taxon>Hexapoda</taxon>
        <taxon>Insecta</taxon>
        <taxon>Pterygota</taxon>
        <taxon>Neoptera</taxon>
        <taxon>Endopterygota</taxon>
        <taxon>Hymenoptera</taxon>
        <taxon>Apocrita</taxon>
        <taxon>Ichneumonoidea</taxon>
        <taxon>Braconidae</taxon>
        <taxon>Microgastrinae</taxon>
        <taxon>Cotesia</taxon>
    </lineage>
</organism>